<comment type="function">
    <text evidence="3">Required for formate dehydrogenase (FDH) activity. Acts as a sulfur carrier protein that transfers sulfur from IscS to the molybdenum cofactor prior to its insertion into FDH.</text>
</comment>
<sequence length="256" mass="28607">MKSTKIVNIKKINAAAEQKVTDEIIVEKILNIFVNRNFYFSLMCTPNEITELTIGFLFAEEIISSMEEVVSIEELIENNICVILKKDLEKDFEKRKAFTSGCGKGSIDLSIFEEFNLKPVEGNTKYSVNEILSMMKEFNNKSQLFKETGGAHSCSICDNTGIIYFSEDIGRHNALDKVIGKSIMDKLDLKEKLLMTTGRISSDIAVKAAKIGIPIIVSHSAPTDMALDIAKSCNITMIGFARGNRMNIYCGEHRIL</sequence>
<comment type="caution">
    <text evidence="4">The sequence shown here is derived from an EMBL/GenBank/DDBJ whole genome shotgun (WGS) entry which is preliminary data.</text>
</comment>
<proteinExistence type="inferred from homology"/>
<organism evidence="4 5">
    <name type="scientific">Clostridium homopropionicum DSM 5847</name>
    <dbReference type="NCBI Taxonomy" id="1121318"/>
    <lineage>
        <taxon>Bacteria</taxon>
        <taxon>Bacillati</taxon>
        <taxon>Bacillota</taxon>
        <taxon>Clostridia</taxon>
        <taxon>Eubacteriales</taxon>
        <taxon>Clostridiaceae</taxon>
        <taxon>Clostridium</taxon>
    </lineage>
</organism>
<dbReference type="NCBIfam" id="TIGR00129">
    <property type="entry name" value="fdhD_narQ"/>
    <property type="match status" value="1"/>
</dbReference>
<dbReference type="STRING" id="36844.SAMN04488501_103176"/>
<comment type="similarity">
    <text evidence="3">Belongs to the FdhD family.</text>
</comment>
<reference evidence="5" key="1">
    <citation type="submission" date="2015-08" db="EMBL/GenBank/DDBJ databases">
        <title>Genome sequence of the strict anaerobe Clostridium homopropionicum LuHBu1 (DSM 5847T).</title>
        <authorList>
            <person name="Poehlein A."/>
            <person name="Beck M."/>
            <person name="Schiel-Bengelsdorf B."/>
            <person name="Bengelsdorf F.R."/>
            <person name="Daniel R."/>
            <person name="Duerre P."/>
        </authorList>
    </citation>
    <scope>NUCLEOTIDE SEQUENCE [LARGE SCALE GENOMIC DNA]</scope>
    <source>
        <strain evidence="5">DSM 5847</strain>
    </source>
</reference>
<dbReference type="InterPro" id="IPR003786">
    <property type="entry name" value="FdhD"/>
</dbReference>
<dbReference type="GO" id="GO:0016783">
    <property type="term" value="F:sulfurtransferase activity"/>
    <property type="evidence" value="ECO:0007669"/>
    <property type="project" value="InterPro"/>
</dbReference>
<dbReference type="Gene3D" id="3.40.140.10">
    <property type="entry name" value="Cytidine Deaminase, domain 2"/>
    <property type="match status" value="1"/>
</dbReference>
<gene>
    <name evidence="3 4" type="primary">fdhD</name>
    <name evidence="4" type="ORF">CLHOM_08250</name>
</gene>
<dbReference type="SUPFAM" id="SSF53927">
    <property type="entry name" value="Cytidine deaminase-like"/>
    <property type="match status" value="1"/>
</dbReference>
<dbReference type="GO" id="GO:0097163">
    <property type="term" value="F:sulfur carrier activity"/>
    <property type="evidence" value="ECO:0007669"/>
    <property type="project" value="UniProtKB-UniRule"/>
</dbReference>
<dbReference type="Gene3D" id="3.10.20.10">
    <property type="match status" value="1"/>
</dbReference>
<dbReference type="GO" id="GO:0005737">
    <property type="term" value="C:cytoplasm"/>
    <property type="evidence" value="ECO:0007669"/>
    <property type="project" value="UniProtKB-SubCell"/>
</dbReference>
<feature type="active site" description="Cysteine persulfide intermediate" evidence="3">
    <location>
        <position position="102"/>
    </location>
</feature>
<evidence type="ECO:0000256" key="1">
    <source>
        <dbReference type="ARBA" id="ARBA00022490"/>
    </source>
</evidence>
<dbReference type="HAMAP" id="MF_00187">
    <property type="entry name" value="FdhD"/>
    <property type="match status" value="1"/>
</dbReference>
<dbReference type="PIRSF" id="PIRSF015626">
    <property type="entry name" value="FdhD"/>
    <property type="match status" value="1"/>
</dbReference>
<dbReference type="Pfam" id="PF02634">
    <property type="entry name" value="FdhD-NarQ"/>
    <property type="match status" value="1"/>
</dbReference>
<evidence type="ECO:0000313" key="5">
    <source>
        <dbReference type="Proteomes" id="UP000037043"/>
    </source>
</evidence>
<dbReference type="PANTHER" id="PTHR30592:SF1">
    <property type="entry name" value="SULFUR CARRIER PROTEIN FDHD"/>
    <property type="match status" value="1"/>
</dbReference>
<keyword evidence="1 3" id="KW-0963">Cytoplasm</keyword>
<dbReference type="AlphaFoldDB" id="A0A0L6ZD32"/>
<dbReference type="GO" id="GO:0006777">
    <property type="term" value="P:Mo-molybdopterin cofactor biosynthetic process"/>
    <property type="evidence" value="ECO:0007669"/>
    <property type="project" value="UniProtKB-UniRule"/>
</dbReference>
<evidence type="ECO:0000313" key="4">
    <source>
        <dbReference type="EMBL" id="KOA20683.1"/>
    </source>
</evidence>
<evidence type="ECO:0000256" key="3">
    <source>
        <dbReference type="HAMAP-Rule" id="MF_00187"/>
    </source>
</evidence>
<dbReference type="RefSeq" id="WP_052220415.1">
    <property type="nucleotide sequence ID" value="NZ_LHUR01000012.1"/>
</dbReference>
<protein>
    <recommendedName>
        <fullName evidence="3">Sulfur carrier protein FdhD</fullName>
    </recommendedName>
</protein>
<comment type="subcellular location">
    <subcellularLocation>
        <location evidence="3">Cytoplasm</location>
    </subcellularLocation>
</comment>
<keyword evidence="5" id="KW-1185">Reference proteome</keyword>
<evidence type="ECO:0000256" key="2">
    <source>
        <dbReference type="ARBA" id="ARBA00023150"/>
    </source>
</evidence>
<keyword evidence="2 3" id="KW-0501">Molybdenum cofactor biosynthesis</keyword>
<dbReference type="InterPro" id="IPR016193">
    <property type="entry name" value="Cytidine_deaminase-like"/>
</dbReference>
<dbReference type="PATRIC" id="fig|1121318.3.peg.830"/>
<dbReference type="EMBL" id="LHUR01000012">
    <property type="protein sequence ID" value="KOA20683.1"/>
    <property type="molecule type" value="Genomic_DNA"/>
</dbReference>
<feature type="binding site" evidence="3">
    <location>
        <begin position="240"/>
        <end position="245"/>
    </location>
    <ligand>
        <name>Mo-bis(molybdopterin guanine dinucleotide)</name>
        <dbReference type="ChEBI" id="CHEBI:60539"/>
    </ligand>
</feature>
<accession>A0A0L6ZD32</accession>
<dbReference type="Proteomes" id="UP000037043">
    <property type="component" value="Unassembled WGS sequence"/>
</dbReference>
<name>A0A0L6ZD32_9CLOT</name>
<dbReference type="PANTHER" id="PTHR30592">
    <property type="entry name" value="FORMATE DEHYDROGENASE"/>
    <property type="match status" value="1"/>
</dbReference>